<dbReference type="EMBL" id="RBID01000018">
    <property type="protein sequence ID" value="RKQ54766.1"/>
    <property type="molecule type" value="Genomic_DNA"/>
</dbReference>
<evidence type="ECO:0000256" key="2">
    <source>
        <dbReference type="ARBA" id="ARBA00022723"/>
    </source>
</evidence>
<dbReference type="RefSeq" id="WP_120812009.1">
    <property type="nucleotide sequence ID" value="NZ_RBID01000018.1"/>
</dbReference>
<dbReference type="CDD" id="cd06250">
    <property type="entry name" value="M14_PaAOTO_like"/>
    <property type="match status" value="1"/>
</dbReference>
<keyword evidence="2" id="KW-0479">Metal-binding</keyword>
<organism evidence="6 7">
    <name type="scientific">Vogesella indigofera</name>
    <name type="common">Pseudomonas indigofera</name>
    <dbReference type="NCBI Taxonomy" id="45465"/>
    <lineage>
        <taxon>Bacteria</taxon>
        <taxon>Pseudomonadati</taxon>
        <taxon>Pseudomonadota</taxon>
        <taxon>Betaproteobacteria</taxon>
        <taxon>Neisseriales</taxon>
        <taxon>Chromobacteriaceae</taxon>
        <taxon>Vogesella</taxon>
    </lineage>
</organism>
<dbReference type="SUPFAM" id="SSF53187">
    <property type="entry name" value="Zn-dependent exopeptidases"/>
    <property type="match status" value="1"/>
</dbReference>
<dbReference type="Pfam" id="PF24827">
    <property type="entry name" value="AstE_AspA_cat"/>
    <property type="match status" value="1"/>
</dbReference>
<name>A0A495B1F2_VOGIN</name>
<dbReference type="PANTHER" id="PTHR37326">
    <property type="entry name" value="BLL3975 PROTEIN"/>
    <property type="match status" value="1"/>
</dbReference>
<dbReference type="PANTHER" id="PTHR37326:SF1">
    <property type="entry name" value="BLL3975 PROTEIN"/>
    <property type="match status" value="1"/>
</dbReference>
<dbReference type="GO" id="GO:0046872">
    <property type="term" value="F:metal ion binding"/>
    <property type="evidence" value="ECO:0007669"/>
    <property type="project" value="UniProtKB-KW"/>
</dbReference>
<dbReference type="Proteomes" id="UP000279384">
    <property type="component" value="Unassembled WGS sequence"/>
</dbReference>
<accession>A0A495B1F2</accession>
<reference evidence="6 7" key="1">
    <citation type="submission" date="2018-10" db="EMBL/GenBank/DDBJ databases">
        <title>Genomic Encyclopedia of Type Strains, Phase IV (KMG-IV): sequencing the most valuable type-strain genomes for metagenomic binning, comparative biology and taxonomic classification.</title>
        <authorList>
            <person name="Goeker M."/>
        </authorList>
    </citation>
    <scope>NUCLEOTIDE SEQUENCE [LARGE SCALE GENOMIC DNA]</scope>
    <source>
        <strain evidence="6 7">DSM 3303</strain>
    </source>
</reference>
<dbReference type="GO" id="GO:0016788">
    <property type="term" value="F:hydrolase activity, acting on ester bonds"/>
    <property type="evidence" value="ECO:0007669"/>
    <property type="project" value="InterPro"/>
</dbReference>
<evidence type="ECO:0000256" key="3">
    <source>
        <dbReference type="ARBA" id="ARBA00022801"/>
    </source>
</evidence>
<keyword evidence="4" id="KW-0862">Zinc</keyword>
<dbReference type="Gene3D" id="3.40.630.10">
    <property type="entry name" value="Zn peptidases"/>
    <property type="match status" value="1"/>
</dbReference>
<keyword evidence="3" id="KW-0378">Hydrolase</keyword>
<evidence type="ECO:0000256" key="4">
    <source>
        <dbReference type="ARBA" id="ARBA00022833"/>
    </source>
</evidence>
<proteinExistence type="predicted"/>
<evidence type="ECO:0000313" key="6">
    <source>
        <dbReference type="EMBL" id="RKQ54766.1"/>
    </source>
</evidence>
<protein>
    <recommendedName>
        <fullName evidence="5">Succinylglutamate desuccinylase/Aspartoacylase catalytic domain-containing protein</fullName>
    </recommendedName>
</protein>
<comment type="cofactor">
    <cofactor evidence="1">
        <name>Zn(2+)</name>
        <dbReference type="ChEBI" id="CHEBI:29105"/>
    </cofactor>
</comment>
<dbReference type="InterPro" id="IPR053138">
    <property type="entry name" value="N-alpha-Ac-DABA_deacetylase"/>
</dbReference>
<feature type="domain" description="Succinylglutamate desuccinylase/Aspartoacylase catalytic" evidence="5">
    <location>
        <begin position="30"/>
        <end position="270"/>
    </location>
</feature>
<evidence type="ECO:0000259" key="5">
    <source>
        <dbReference type="Pfam" id="PF24827"/>
    </source>
</evidence>
<dbReference type="InterPro" id="IPR055438">
    <property type="entry name" value="AstE_AspA_cat"/>
</dbReference>
<gene>
    <name evidence="6" type="ORF">C8E02_3027</name>
</gene>
<dbReference type="AlphaFoldDB" id="A0A495B1F2"/>
<sequence length="375" mass="40417">MHRIDHPLPPISLNTARQISSFHFGRAGEGEKVYIQASLHADELPGMLTAWQLKQRLAALEAEGRIQGEVVLVPVANPIGLDQNLNSVMLGRFELASGQNFNRHYPAFAADIFHELKAELGQDAKANTRLIRERLRSKVAAIEPASELAAQRKTLMLLACDADVVLDLHCDCAAAMHLYTGTPLWPQCEPLARYIGAAATLLAEESGDNPFDEACSRLWWQVRDMAAAANLDAAIDMACLAVTIELRGQADVSHALAAQDADAIIAFLQHRGVIAGTAPALPELRYPATPLAGSDSLLAPHPGVVHYHLQSGTIVAAGDAIADIIDPVNDRVTTLRASRPGMLYATESRHYAITGQWLAKVATPESFKTGKLLSA</sequence>
<comment type="caution">
    <text evidence="6">The sequence shown here is derived from an EMBL/GenBank/DDBJ whole genome shotgun (WGS) entry which is preliminary data.</text>
</comment>
<evidence type="ECO:0000313" key="7">
    <source>
        <dbReference type="Proteomes" id="UP000279384"/>
    </source>
</evidence>
<evidence type="ECO:0000256" key="1">
    <source>
        <dbReference type="ARBA" id="ARBA00001947"/>
    </source>
</evidence>